<evidence type="ECO:0000256" key="3">
    <source>
        <dbReference type="ARBA" id="ARBA00022729"/>
    </source>
</evidence>
<feature type="signal peptide" evidence="5">
    <location>
        <begin position="1"/>
        <end position="24"/>
    </location>
</feature>
<dbReference type="Proteomes" id="UP001237737">
    <property type="component" value="Unassembled WGS sequence"/>
</dbReference>
<dbReference type="PANTHER" id="PTHR33420:SF12">
    <property type="entry name" value="FIMBRIN-LIKE PROTEIN FIMI-RELATED"/>
    <property type="match status" value="1"/>
</dbReference>
<gene>
    <name evidence="8" type="ORF">J2T07_001566</name>
</gene>
<dbReference type="Gene3D" id="2.60.40.1090">
    <property type="entry name" value="Fimbrial-type adhesion domain"/>
    <property type="match status" value="1"/>
</dbReference>
<dbReference type="PANTHER" id="PTHR33420">
    <property type="entry name" value="FIMBRIAL SUBUNIT ELFA-RELATED"/>
    <property type="match status" value="1"/>
</dbReference>
<comment type="caution">
    <text evidence="8">The sequence shown here is derived from an EMBL/GenBank/DDBJ whole genome shotgun (WGS) entry which is preliminary data.</text>
</comment>
<dbReference type="Pfam" id="PF00419">
    <property type="entry name" value="Fimbrial"/>
    <property type="match status" value="1"/>
</dbReference>
<evidence type="ECO:0000313" key="9">
    <source>
        <dbReference type="Proteomes" id="UP001237737"/>
    </source>
</evidence>
<accession>A0ABT9SWL2</accession>
<dbReference type="InterPro" id="IPR000259">
    <property type="entry name" value="Adhesion_dom_fimbrial"/>
</dbReference>
<dbReference type="RefSeq" id="WP_306848766.1">
    <property type="nucleotide sequence ID" value="NZ_JAUSSK010000002.1"/>
</dbReference>
<proteinExistence type="inferred from homology"/>
<dbReference type="EMBL" id="JAUSSK010000002">
    <property type="protein sequence ID" value="MDQ0009389.1"/>
    <property type="molecule type" value="Genomic_DNA"/>
</dbReference>
<protein>
    <submittedName>
        <fullName evidence="8">Type 1 fimbria pilin</fullName>
    </submittedName>
</protein>
<dbReference type="InterPro" id="IPR008966">
    <property type="entry name" value="Adhesion_dom_sf"/>
</dbReference>
<evidence type="ECO:0000259" key="7">
    <source>
        <dbReference type="Pfam" id="PF22003"/>
    </source>
</evidence>
<reference evidence="8 9" key="1">
    <citation type="submission" date="2023-07" db="EMBL/GenBank/DDBJ databases">
        <title>Sorghum-associated microbial communities from plants grown in Nebraska, USA.</title>
        <authorList>
            <person name="Schachtman D."/>
        </authorList>
    </citation>
    <scope>NUCLEOTIDE SEQUENCE [LARGE SCALE GENOMIC DNA]</scope>
    <source>
        <strain evidence="8 9">CC60</strain>
    </source>
</reference>
<dbReference type="InterPro" id="IPR054160">
    <property type="entry name" value="MrkD_recept-bd"/>
</dbReference>
<dbReference type="InterPro" id="IPR050263">
    <property type="entry name" value="Bact_Fimbrial_Adh_Pro"/>
</dbReference>
<feature type="domain" description="Fimbrial-type adhesion" evidence="6">
    <location>
        <begin position="181"/>
        <end position="313"/>
    </location>
</feature>
<evidence type="ECO:0000259" key="6">
    <source>
        <dbReference type="Pfam" id="PF00419"/>
    </source>
</evidence>
<dbReference type="Pfam" id="PF22003">
    <property type="entry name" value="MrkDrd"/>
    <property type="match status" value="1"/>
</dbReference>
<feature type="domain" description="MrkD-like receptor binding" evidence="7">
    <location>
        <begin position="84"/>
        <end position="158"/>
    </location>
</feature>
<keyword evidence="4" id="KW-0281">Fimbrium</keyword>
<evidence type="ECO:0000256" key="1">
    <source>
        <dbReference type="ARBA" id="ARBA00004561"/>
    </source>
</evidence>
<evidence type="ECO:0000256" key="5">
    <source>
        <dbReference type="SAM" id="SignalP"/>
    </source>
</evidence>
<feature type="chain" id="PRO_5045684464" evidence="5">
    <location>
        <begin position="25"/>
        <end position="314"/>
    </location>
</feature>
<organism evidence="8 9">
    <name type="scientific">Luteibacter jiangsuensis</name>
    <dbReference type="NCBI Taxonomy" id="637577"/>
    <lineage>
        <taxon>Bacteria</taxon>
        <taxon>Pseudomonadati</taxon>
        <taxon>Pseudomonadota</taxon>
        <taxon>Gammaproteobacteria</taxon>
        <taxon>Lysobacterales</taxon>
        <taxon>Rhodanobacteraceae</taxon>
        <taxon>Luteibacter</taxon>
    </lineage>
</organism>
<dbReference type="InterPro" id="IPR036937">
    <property type="entry name" value="Adhesion_dom_fimbrial_sf"/>
</dbReference>
<name>A0ABT9SWL2_9GAMM</name>
<dbReference type="SUPFAM" id="SSF49401">
    <property type="entry name" value="Bacterial adhesins"/>
    <property type="match status" value="1"/>
</dbReference>
<keyword evidence="3 5" id="KW-0732">Signal</keyword>
<comment type="subcellular location">
    <subcellularLocation>
        <location evidence="1">Fimbrium</location>
    </subcellularLocation>
</comment>
<sequence length="314" mass="32779">MSLPSTHRFIVVATVLLAAGQSQAGCLGHPSQGTPQPLSFGTVEAAVDAAPRTVLAERVTTGWNSPGFKCFKPTRTGSLGVFATPSALGDGIYDTNVPGVGIRIQFHHSGQGDFVVPYSSPSQWSFDGKLSNARFTVQLIKTGPIREGGSLTRGTLARAGYDGHAQVWTDLLDARVEPQRPTCAFASRRLVFPIGKVEGGTLAVAGSSHWATQQLVATGCTHATQILLTFAGAADETDASLFKLTGSGAATGVAVELRSDDPDAQAIPNSVAPLILSAVQEGRNYGFRARYRTTGKPLAPGSANASVTVNVAYR</sequence>
<dbReference type="Gene3D" id="2.60.40.3310">
    <property type="match status" value="1"/>
</dbReference>
<keyword evidence="9" id="KW-1185">Reference proteome</keyword>
<evidence type="ECO:0000256" key="2">
    <source>
        <dbReference type="ARBA" id="ARBA00006671"/>
    </source>
</evidence>
<evidence type="ECO:0000313" key="8">
    <source>
        <dbReference type="EMBL" id="MDQ0009389.1"/>
    </source>
</evidence>
<comment type="similarity">
    <text evidence="2">Belongs to the fimbrial protein family.</text>
</comment>
<evidence type="ECO:0000256" key="4">
    <source>
        <dbReference type="ARBA" id="ARBA00023263"/>
    </source>
</evidence>